<dbReference type="Gene3D" id="3.40.50.450">
    <property type="match status" value="1"/>
</dbReference>
<protein>
    <recommendedName>
        <fullName evidence="4">Nucleoside 2-deoxyribosyltransferase</fullName>
    </recommendedName>
</protein>
<name>A0A8H6RMN3_9PEZI</name>
<dbReference type="Pfam" id="PF05014">
    <property type="entry name" value="Nuc_deoxyrib_tr"/>
    <property type="match status" value="1"/>
</dbReference>
<sequence length="270" mass="29500">MAASSHCASSQPLDAHIDHPTSTDDFSTPCEKTYTYYHAGPLFTLGDLHANVLLSRAITKFSNGKFVPLLPQDLEQRGDVTPHNIRDKDVRALLSCDLALFTYDGAELDSGTVVEYMVAKFADIPSVILRSDFRGGGDQGSHPMGAGEPWNLMSSFWPRTKGVVIDGMLEYKKALASAAQNANQAQQSNGGDGFDVSKVAGADMVEITARRCVDAMEEVLKVPARMPKELRGSVYQWLALMPGYAEKEDGKDMDVMKDLLDRKEGKGMFS</sequence>
<gene>
    <name evidence="2" type="ORF">HII31_05077</name>
</gene>
<proteinExistence type="predicted"/>
<dbReference type="SUPFAM" id="SSF52309">
    <property type="entry name" value="N-(deoxy)ribosyltransferase-like"/>
    <property type="match status" value="1"/>
</dbReference>
<organism evidence="2 3">
    <name type="scientific">Pseudocercospora fuligena</name>
    <dbReference type="NCBI Taxonomy" id="685502"/>
    <lineage>
        <taxon>Eukaryota</taxon>
        <taxon>Fungi</taxon>
        <taxon>Dikarya</taxon>
        <taxon>Ascomycota</taxon>
        <taxon>Pezizomycotina</taxon>
        <taxon>Dothideomycetes</taxon>
        <taxon>Dothideomycetidae</taxon>
        <taxon>Mycosphaerellales</taxon>
        <taxon>Mycosphaerellaceae</taxon>
        <taxon>Pseudocercospora</taxon>
    </lineage>
</organism>
<reference evidence="2" key="1">
    <citation type="submission" date="2020-04" db="EMBL/GenBank/DDBJ databases">
        <title>Draft genome resource of the tomato pathogen Pseudocercospora fuligena.</title>
        <authorList>
            <person name="Zaccaron A."/>
        </authorList>
    </citation>
    <scope>NUCLEOTIDE SEQUENCE</scope>
    <source>
        <strain evidence="2">PF001</strain>
    </source>
</reference>
<dbReference type="InterPro" id="IPR007710">
    <property type="entry name" value="Nucleoside_deoxyribTrfase"/>
</dbReference>
<keyword evidence="3" id="KW-1185">Reference proteome</keyword>
<dbReference type="EMBL" id="JABCIY010000079">
    <property type="protein sequence ID" value="KAF7193613.1"/>
    <property type="molecule type" value="Genomic_DNA"/>
</dbReference>
<evidence type="ECO:0000313" key="2">
    <source>
        <dbReference type="EMBL" id="KAF7193613.1"/>
    </source>
</evidence>
<dbReference type="AlphaFoldDB" id="A0A8H6RMN3"/>
<evidence type="ECO:0000256" key="1">
    <source>
        <dbReference type="SAM" id="MobiDB-lite"/>
    </source>
</evidence>
<accession>A0A8H6RMN3</accession>
<comment type="caution">
    <text evidence="2">The sequence shown here is derived from an EMBL/GenBank/DDBJ whole genome shotgun (WGS) entry which is preliminary data.</text>
</comment>
<dbReference type="Proteomes" id="UP000660729">
    <property type="component" value="Unassembled WGS sequence"/>
</dbReference>
<dbReference type="OrthoDB" id="3644625at2759"/>
<feature type="region of interest" description="Disordered" evidence="1">
    <location>
        <begin position="1"/>
        <end position="25"/>
    </location>
</feature>
<evidence type="ECO:0000313" key="3">
    <source>
        <dbReference type="Proteomes" id="UP000660729"/>
    </source>
</evidence>
<feature type="compositionally biased region" description="Polar residues" evidence="1">
    <location>
        <begin position="1"/>
        <end position="12"/>
    </location>
</feature>
<evidence type="ECO:0008006" key="4">
    <source>
        <dbReference type="Google" id="ProtNLM"/>
    </source>
</evidence>